<evidence type="ECO:0000256" key="7">
    <source>
        <dbReference type="PROSITE-ProRule" id="PRU00023"/>
    </source>
</evidence>
<dbReference type="Proteomes" id="UP000276776">
    <property type="component" value="Unassembled WGS sequence"/>
</dbReference>
<dbReference type="EMBL" id="UYYF01000049">
    <property type="protein sequence ID" value="VDM95654.1"/>
    <property type="molecule type" value="Genomic_DNA"/>
</dbReference>
<feature type="region of interest" description="Disordered" evidence="9">
    <location>
        <begin position="336"/>
        <end position="367"/>
    </location>
</feature>
<evidence type="ECO:0000313" key="13">
    <source>
        <dbReference type="WBParaSite" id="TCLT_0000061701-mRNA-1"/>
    </source>
</evidence>
<dbReference type="Pfam" id="PF00018">
    <property type="entry name" value="SH3_1"/>
    <property type="match status" value="1"/>
</dbReference>
<sequence length="799" mass="90105">MSRVPIRVVQPPKQTSTNSTMHSACQSSASYDDLVRTAKYQQRFTEASRRLVDVRETRGNNADTAPRRCASLQDQESEVIHLKSCPRQCGTHQVSSHPTASHRHLCDLHINSESKKRNLRNVITKVTSLQEQFDVLRQRRSIALAAALEQQKILMNAQANHSYMNNYDQGLLKTCSINSMASTSNSNVISRNDDKKSKSSVWSNQISTPRMRHPHFPNISENNIVRYRNCPHHMKPRHNFSHDVSNRPQASVEPFQVNQSKLLINTRQEFASTSSPQFPAKPCNFSTSEQNKGNLSIRDSALNRDISPSPPKDPYPTHEDACDKVDEASESNEIQLNLTNHSSKQTSVTKKPSEAVDNHSLDKSEKVASENDGCVVVENELVNTNLIENAKLTKADQISIRPDTIRAAKRRSWAVQDNSQCNETEHIRKILLDEQKKGRTHLLVGCNIGDLFSLFNKTATPLNETSIPDMLITDHEKLRFENSNEKELVECELAMKDIQLDELPVENEFVLEKYPEVSMSVDEDELIEEKTTQTEMENNILDMQLIKQPPEKGILNIEKKTNNIPKKVIFDPLALLLDGALEGEMDLVKTSAAKLSNISACNDEGITALHNAICAGHYEIVRYLIDSLADVNARDSDGWTPLHCAASCNNLPMVKLLVESGACIFAQTLSDLETPSDKCEEDEDGYEGCQLYLKIAVEAIGVVNNKLMYAAYDYDKKHDDELSFRAGSCLQILEDNLNTKFWWFCKIEDDTCKSDDEACNRGLVPRNYLSLYPILSKRASNFKMFELPQLPHTQITNSD</sequence>
<evidence type="ECO:0000256" key="9">
    <source>
        <dbReference type="SAM" id="MobiDB-lite"/>
    </source>
</evidence>
<dbReference type="PROSITE" id="PS50088">
    <property type="entry name" value="ANK_REPEAT"/>
    <property type="match status" value="2"/>
</dbReference>
<reference evidence="11 12" key="2">
    <citation type="submission" date="2018-11" db="EMBL/GenBank/DDBJ databases">
        <authorList>
            <consortium name="Pathogen Informatics"/>
        </authorList>
    </citation>
    <scope>NUCLEOTIDE SEQUENCE [LARGE SCALE GENOMIC DNA]</scope>
</reference>
<dbReference type="PROSITE" id="PS50002">
    <property type="entry name" value="SH3"/>
    <property type="match status" value="1"/>
</dbReference>
<dbReference type="InterPro" id="IPR002110">
    <property type="entry name" value="Ankyrin_rpt"/>
</dbReference>
<feature type="region of interest" description="Disordered" evidence="9">
    <location>
        <begin position="184"/>
        <end position="218"/>
    </location>
</feature>
<evidence type="ECO:0000256" key="1">
    <source>
        <dbReference type="ARBA" id="ARBA00004123"/>
    </source>
</evidence>
<accession>A0A158RAS1</accession>
<feature type="compositionally biased region" description="Polar residues" evidence="9">
    <location>
        <begin position="336"/>
        <end position="350"/>
    </location>
</feature>
<keyword evidence="5 7" id="KW-0040">ANK repeat</keyword>
<keyword evidence="2 8" id="KW-0728">SH3 domain</keyword>
<evidence type="ECO:0000313" key="12">
    <source>
        <dbReference type="Proteomes" id="UP000276776"/>
    </source>
</evidence>
<dbReference type="Pfam" id="PF12796">
    <property type="entry name" value="Ank_2"/>
    <property type="match status" value="1"/>
</dbReference>
<dbReference type="PROSITE" id="PS50297">
    <property type="entry name" value="ANK_REP_REGION"/>
    <property type="match status" value="2"/>
</dbReference>
<feature type="region of interest" description="Disordered" evidence="9">
    <location>
        <begin position="1"/>
        <end position="25"/>
    </location>
</feature>
<feature type="domain" description="SH3" evidence="10">
    <location>
        <begin position="703"/>
        <end position="774"/>
    </location>
</feature>
<dbReference type="PANTHER" id="PTHR24131:SF10">
    <property type="entry name" value="ANKYRIN-REPEAT, SH3-DOMAIN, AND PROLINE-RICH-REGION CONTAINING PROTEIN, ISOFORM B"/>
    <property type="match status" value="1"/>
</dbReference>
<dbReference type="Gene3D" id="1.25.40.20">
    <property type="entry name" value="Ankyrin repeat-containing domain"/>
    <property type="match status" value="1"/>
</dbReference>
<dbReference type="GO" id="GO:0002039">
    <property type="term" value="F:p53 binding"/>
    <property type="evidence" value="ECO:0007669"/>
    <property type="project" value="InterPro"/>
</dbReference>
<dbReference type="AlphaFoldDB" id="A0A158RAS1"/>
<dbReference type="OrthoDB" id="10038642at2759"/>
<keyword evidence="6" id="KW-0539">Nucleus</keyword>
<dbReference type="SMART" id="SM00248">
    <property type="entry name" value="ANK"/>
    <property type="match status" value="2"/>
</dbReference>
<name>A0A158RAS1_THECL</name>
<organism evidence="13">
    <name type="scientific">Thelazia callipaeda</name>
    <name type="common">Oriental eyeworm</name>
    <name type="synonym">Parasitic nematode</name>
    <dbReference type="NCBI Taxonomy" id="103827"/>
    <lineage>
        <taxon>Eukaryota</taxon>
        <taxon>Metazoa</taxon>
        <taxon>Ecdysozoa</taxon>
        <taxon>Nematoda</taxon>
        <taxon>Chromadorea</taxon>
        <taxon>Rhabditida</taxon>
        <taxon>Spirurina</taxon>
        <taxon>Spiruromorpha</taxon>
        <taxon>Thelazioidea</taxon>
        <taxon>Thelaziidae</taxon>
        <taxon>Thelazia</taxon>
    </lineage>
</organism>
<feature type="repeat" description="ANK" evidence="7">
    <location>
        <begin position="604"/>
        <end position="636"/>
    </location>
</feature>
<evidence type="ECO:0000256" key="6">
    <source>
        <dbReference type="ARBA" id="ARBA00023242"/>
    </source>
</evidence>
<feature type="compositionally biased region" description="Polar residues" evidence="9">
    <location>
        <begin position="199"/>
        <end position="208"/>
    </location>
</feature>
<feature type="region of interest" description="Disordered" evidence="9">
    <location>
        <begin position="270"/>
        <end position="321"/>
    </location>
</feature>
<reference evidence="13" key="1">
    <citation type="submission" date="2016-04" db="UniProtKB">
        <authorList>
            <consortium name="WormBaseParasite"/>
        </authorList>
    </citation>
    <scope>IDENTIFICATION</scope>
</reference>
<dbReference type="SUPFAM" id="SSF50044">
    <property type="entry name" value="SH3-domain"/>
    <property type="match status" value="1"/>
</dbReference>
<comment type="subcellular location">
    <subcellularLocation>
        <location evidence="1">Nucleus</location>
    </subcellularLocation>
</comment>
<dbReference type="PRINTS" id="PR00452">
    <property type="entry name" value="SH3DOMAIN"/>
</dbReference>
<feature type="repeat" description="ANK" evidence="7">
    <location>
        <begin position="637"/>
        <end position="669"/>
    </location>
</feature>
<proteinExistence type="predicted"/>
<dbReference type="OMA" id="YDGCLKY"/>
<dbReference type="GO" id="GO:0042981">
    <property type="term" value="P:regulation of apoptotic process"/>
    <property type="evidence" value="ECO:0007669"/>
    <property type="project" value="InterPro"/>
</dbReference>
<dbReference type="InterPro" id="IPR047163">
    <property type="entry name" value="ASPP1/2"/>
</dbReference>
<keyword evidence="3" id="KW-0053">Apoptosis</keyword>
<protein>
    <submittedName>
        <fullName evidence="13">SH3 domain-containing protein</fullName>
    </submittedName>
</protein>
<evidence type="ECO:0000259" key="10">
    <source>
        <dbReference type="PROSITE" id="PS50002"/>
    </source>
</evidence>
<dbReference type="InterPro" id="IPR036028">
    <property type="entry name" value="SH3-like_dom_sf"/>
</dbReference>
<feature type="compositionally biased region" description="Polar residues" evidence="9">
    <location>
        <begin position="12"/>
        <end position="25"/>
    </location>
</feature>
<dbReference type="GO" id="GO:0005634">
    <property type="term" value="C:nucleus"/>
    <property type="evidence" value="ECO:0007669"/>
    <property type="project" value="UniProtKB-SubCell"/>
</dbReference>
<gene>
    <name evidence="11" type="ORF">TCLT_LOCUS618</name>
</gene>
<evidence type="ECO:0000256" key="5">
    <source>
        <dbReference type="ARBA" id="ARBA00023043"/>
    </source>
</evidence>
<evidence type="ECO:0000256" key="8">
    <source>
        <dbReference type="PROSITE-ProRule" id="PRU00192"/>
    </source>
</evidence>
<keyword evidence="4" id="KW-0677">Repeat</keyword>
<dbReference type="PANTHER" id="PTHR24131">
    <property type="entry name" value="APOPTOSIS-STIMULATING OF P53 PROTEIN"/>
    <property type="match status" value="1"/>
</dbReference>
<evidence type="ECO:0000256" key="3">
    <source>
        <dbReference type="ARBA" id="ARBA00022703"/>
    </source>
</evidence>
<dbReference type="GO" id="GO:0006915">
    <property type="term" value="P:apoptotic process"/>
    <property type="evidence" value="ECO:0007669"/>
    <property type="project" value="UniProtKB-KW"/>
</dbReference>
<evidence type="ECO:0000313" key="11">
    <source>
        <dbReference type="EMBL" id="VDM95654.1"/>
    </source>
</evidence>
<dbReference type="SUPFAM" id="SSF48403">
    <property type="entry name" value="Ankyrin repeat"/>
    <property type="match status" value="1"/>
</dbReference>
<feature type="compositionally biased region" description="Polar residues" evidence="9">
    <location>
        <begin position="284"/>
        <end position="294"/>
    </location>
</feature>
<dbReference type="SMART" id="SM00326">
    <property type="entry name" value="SH3"/>
    <property type="match status" value="1"/>
</dbReference>
<dbReference type="InterPro" id="IPR001452">
    <property type="entry name" value="SH3_domain"/>
</dbReference>
<dbReference type="InterPro" id="IPR036770">
    <property type="entry name" value="Ankyrin_rpt-contain_sf"/>
</dbReference>
<evidence type="ECO:0000256" key="2">
    <source>
        <dbReference type="ARBA" id="ARBA00022443"/>
    </source>
</evidence>
<dbReference type="STRING" id="103827.A0A158RAS1"/>
<evidence type="ECO:0000256" key="4">
    <source>
        <dbReference type="ARBA" id="ARBA00022737"/>
    </source>
</evidence>
<keyword evidence="12" id="KW-1185">Reference proteome</keyword>
<dbReference type="WBParaSite" id="TCLT_0000061701-mRNA-1">
    <property type="protein sequence ID" value="TCLT_0000061701-mRNA-1"/>
    <property type="gene ID" value="TCLT_0000061701"/>
</dbReference>
<feature type="compositionally biased region" description="Basic and acidic residues" evidence="9">
    <location>
        <begin position="351"/>
        <end position="367"/>
    </location>
</feature>